<feature type="compositionally biased region" description="Basic and acidic residues" evidence="1">
    <location>
        <begin position="20"/>
        <end position="48"/>
    </location>
</feature>
<accession>U4LWG8</accession>
<dbReference type="InterPro" id="IPR019007">
    <property type="entry name" value="Wbp11/ELF5/Saf1_N"/>
</dbReference>
<feature type="region of interest" description="Disordered" evidence="1">
    <location>
        <begin position="184"/>
        <end position="239"/>
    </location>
</feature>
<evidence type="ECO:0000259" key="2">
    <source>
        <dbReference type="Pfam" id="PF09429"/>
    </source>
</evidence>
<keyword evidence="4" id="KW-1185">Reference proteome</keyword>
<feature type="compositionally biased region" description="Acidic residues" evidence="1">
    <location>
        <begin position="202"/>
        <end position="212"/>
    </location>
</feature>
<evidence type="ECO:0000313" key="3">
    <source>
        <dbReference type="EMBL" id="CCX33758.1"/>
    </source>
</evidence>
<protein>
    <recommendedName>
        <fullName evidence="2">Wbp11/ELF5/Saf1 N-terminal domain-containing protein</fullName>
    </recommendedName>
</protein>
<feature type="compositionally biased region" description="Low complexity" evidence="1">
    <location>
        <begin position="216"/>
        <end position="235"/>
    </location>
</feature>
<dbReference type="Pfam" id="PF09429">
    <property type="entry name" value="Wbp11"/>
    <property type="match status" value="1"/>
</dbReference>
<dbReference type="GO" id="GO:0006396">
    <property type="term" value="P:RNA processing"/>
    <property type="evidence" value="ECO:0007669"/>
    <property type="project" value="InterPro"/>
</dbReference>
<feature type="compositionally biased region" description="Basic and acidic residues" evidence="1">
    <location>
        <begin position="59"/>
        <end position="69"/>
    </location>
</feature>
<dbReference type="STRING" id="1076935.U4LWG8"/>
<feature type="compositionally biased region" description="Basic and acidic residues" evidence="1">
    <location>
        <begin position="77"/>
        <end position="94"/>
    </location>
</feature>
<feature type="domain" description="Wbp11/ELF5/Saf1 N-terminal" evidence="2">
    <location>
        <begin position="1"/>
        <end position="72"/>
    </location>
</feature>
<gene>
    <name evidence="3" type="ORF">PCON_01763</name>
</gene>
<feature type="compositionally biased region" description="Pro residues" evidence="1">
    <location>
        <begin position="135"/>
        <end position="145"/>
    </location>
</feature>
<proteinExistence type="predicted"/>
<feature type="compositionally biased region" description="Basic and acidic residues" evidence="1">
    <location>
        <begin position="184"/>
        <end position="201"/>
    </location>
</feature>
<reference evidence="3 4" key="1">
    <citation type="journal article" date="2013" name="PLoS Genet.">
        <title>The genome and development-dependent transcriptomes of Pyronema confluens: a window into fungal evolution.</title>
        <authorList>
            <person name="Traeger S."/>
            <person name="Altegoer F."/>
            <person name="Freitag M."/>
            <person name="Gabaldon T."/>
            <person name="Kempken F."/>
            <person name="Kumar A."/>
            <person name="Marcet-Houben M."/>
            <person name="Poggeler S."/>
            <person name="Stajich J.E."/>
            <person name="Nowrousian M."/>
        </authorList>
    </citation>
    <scope>NUCLEOTIDE SEQUENCE [LARGE SCALE GENOMIC DNA]</scope>
    <source>
        <strain evidence="4">CBS 100304</strain>
        <tissue evidence="3">Vegetative mycelium</tissue>
    </source>
</reference>
<feature type="compositionally biased region" description="Acidic residues" evidence="1">
    <location>
        <begin position="122"/>
        <end position="133"/>
    </location>
</feature>
<sequence length="271" mass="29790">MQAYHKSEKAKAIKKGKAALQKERTEKLSKRNPDRLQRQVDELKEAIEAGHASAHNKKTLADLERDLAAVKKARKAMGIEDKEPVKRKRDDEGGPKGGQGEGDWRQKRREQRLGGGEKDNVDDTDSTDSDVEDIPLPPGPLPPLPGEKREEAKITYESAPVLRDLRKEAAAFVPVAVKRKLEAEKAAAEAKKGELEGYEGHPDDEDGEEEEEKGQVTQEAVAGGTAAATTTPVAGLRSAFVPRINAAPDVDVDDEMRKFRVEMEDVEDDGR</sequence>
<organism evidence="3 4">
    <name type="scientific">Pyronema omphalodes (strain CBS 100304)</name>
    <name type="common">Pyronema confluens</name>
    <dbReference type="NCBI Taxonomy" id="1076935"/>
    <lineage>
        <taxon>Eukaryota</taxon>
        <taxon>Fungi</taxon>
        <taxon>Dikarya</taxon>
        <taxon>Ascomycota</taxon>
        <taxon>Pezizomycotina</taxon>
        <taxon>Pezizomycetes</taxon>
        <taxon>Pezizales</taxon>
        <taxon>Pyronemataceae</taxon>
        <taxon>Pyronema</taxon>
    </lineage>
</organism>
<dbReference type="OrthoDB" id="5597581at2759"/>
<dbReference type="eggNOG" id="ENOG502S9RI">
    <property type="taxonomic scope" value="Eukaryota"/>
</dbReference>
<name>U4LWG8_PYROM</name>
<feature type="region of interest" description="Disordered" evidence="1">
    <location>
        <begin position="1"/>
        <end position="161"/>
    </location>
</feature>
<evidence type="ECO:0000256" key="1">
    <source>
        <dbReference type="SAM" id="MobiDB-lite"/>
    </source>
</evidence>
<evidence type="ECO:0000313" key="4">
    <source>
        <dbReference type="Proteomes" id="UP000018144"/>
    </source>
</evidence>
<dbReference type="Proteomes" id="UP000018144">
    <property type="component" value="Unassembled WGS sequence"/>
</dbReference>
<dbReference type="AlphaFoldDB" id="U4LWG8"/>
<feature type="compositionally biased region" description="Basic and acidic residues" evidence="1">
    <location>
        <begin position="1"/>
        <end position="11"/>
    </location>
</feature>
<dbReference type="EMBL" id="HF936171">
    <property type="protein sequence ID" value="CCX33758.1"/>
    <property type="molecule type" value="Genomic_DNA"/>
</dbReference>
<feature type="compositionally biased region" description="Basic and acidic residues" evidence="1">
    <location>
        <begin position="111"/>
        <end position="121"/>
    </location>
</feature>